<feature type="domain" description="FAD/NAD(P)-binding" evidence="5">
    <location>
        <begin position="14"/>
        <end position="285"/>
    </location>
</feature>
<proteinExistence type="predicted"/>
<keyword evidence="4" id="KW-0812">Transmembrane</keyword>
<keyword evidence="4" id="KW-0472">Membrane</keyword>
<dbReference type="InterPro" id="IPR023753">
    <property type="entry name" value="FAD/NAD-binding_dom"/>
</dbReference>
<keyword evidence="2" id="KW-0560">Oxidoreductase</keyword>
<dbReference type="EMBL" id="BAAAHC010000008">
    <property type="protein sequence ID" value="GAA0517922.1"/>
    <property type="molecule type" value="Genomic_DNA"/>
</dbReference>
<accession>A0ABP3MCZ5</accession>
<evidence type="ECO:0000256" key="3">
    <source>
        <dbReference type="ARBA" id="ARBA00048132"/>
    </source>
</evidence>
<gene>
    <name evidence="6" type="ORF">GCM10009545_19980</name>
</gene>
<dbReference type="InterPro" id="IPR036188">
    <property type="entry name" value="FAD/NAD-bd_sf"/>
</dbReference>
<comment type="caution">
    <text evidence="6">The sequence shown here is derived from an EMBL/GenBank/DDBJ whole genome shotgun (WGS) entry which is preliminary data.</text>
</comment>
<evidence type="ECO:0000259" key="5">
    <source>
        <dbReference type="Pfam" id="PF07992"/>
    </source>
</evidence>
<evidence type="ECO:0000256" key="1">
    <source>
        <dbReference type="ARBA" id="ARBA00022630"/>
    </source>
</evidence>
<dbReference type="InterPro" id="IPR050097">
    <property type="entry name" value="Ferredoxin-NADP_redctase_2"/>
</dbReference>
<keyword evidence="7" id="KW-1185">Reference proteome</keyword>
<sequence>MRMVEAMSDVTHVDVLVIGGGAAGLSAALVLARARRRVLVVDSGRPRNAPAEGVHGFLSRDGIAPADLRATGRAEVERYGGRIEPGEVLAVRRVGDGFAVELADRAVRTRRVVVATGLRDDLPDVPGLRDRWGRDVLHCPYCHGWEVRDQPLGVLGWQPAGVHQALLLRGWSDDVVLFAENLADADRARLAARGVAVVDGQVHGLVVEDDALRGVQLADGTTAARSALFVPPRFRPNDALLADLGCERDNGWVRVDPTGRTSVPGVWAAGNVVDPAVQVVNAAAAGAKAAIALNADLIEADLLEGAA</sequence>
<comment type="catalytic activity">
    <reaction evidence="3">
        <text>[thioredoxin]-dithiol + NADP(+) = [thioredoxin]-disulfide + NADPH + H(+)</text>
        <dbReference type="Rhea" id="RHEA:20345"/>
        <dbReference type="Rhea" id="RHEA-COMP:10698"/>
        <dbReference type="Rhea" id="RHEA-COMP:10700"/>
        <dbReference type="ChEBI" id="CHEBI:15378"/>
        <dbReference type="ChEBI" id="CHEBI:29950"/>
        <dbReference type="ChEBI" id="CHEBI:50058"/>
        <dbReference type="ChEBI" id="CHEBI:57783"/>
        <dbReference type="ChEBI" id="CHEBI:58349"/>
        <dbReference type="EC" id="1.8.1.9"/>
    </reaction>
</comment>
<dbReference type="PANTHER" id="PTHR48105">
    <property type="entry name" value="THIOREDOXIN REDUCTASE 1-RELATED-RELATED"/>
    <property type="match status" value="1"/>
</dbReference>
<feature type="transmembrane region" description="Helical" evidence="4">
    <location>
        <begin position="12"/>
        <end position="32"/>
    </location>
</feature>
<protein>
    <submittedName>
        <fullName evidence="6">NAD(P)/FAD-dependent oxidoreductase</fullName>
    </submittedName>
</protein>
<dbReference type="Gene3D" id="3.50.50.60">
    <property type="entry name" value="FAD/NAD(P)-binding domain"/>
    <property type="match status" value="2"/>
</dbReference>
<dbReference type="PRINTS" id="PR00368">
    <property type="entry name" value="FADPNR"/>
</dbReference>
<evidence type="ECO:0000256" key="2">
    <source>
        <dbReference type="ARBA" id="ARBA00023002"/>
    </source>
</evidence>
<dbReference type="Pfam" id="PF07992">
    <property type="entry name" value="Pyr_redox_2"/>
    <property type="match status" value="1"/>
</dbReference>
<evidence type="ECO:0000256" key="4">
    <source>
        <dbReference type="SAM" id="Phobius"/>
    </source>
</evidence>
<keyword evidence="4" id="KW-1133">Transmembrane helix</keyword>
<name>A0ABP3MCZ5_9PSEU</name>
<evidence type="ECO:0000313" key="6">
    <source>
        <dbReference type="EMBL" id="GAA0517922.1"/>
    </source>
</evidence>
<dbReference type="PRINTS" id="PR00469">
    <property type="entry name" value="PNDRDTASEII"/>
</dbReference>
<organism evidence="6 7">
    <name type="scientific">Saccharopolyspora thermophila</name>
    <dbReference type="NCBI Taxonomy" id="89367"/>
    <lineage>
        <taxon>Bacteria</taxon>
        <taxon>Bacillati</taxon>
        <taxon>Actinomycetota</taxon>
        <taxon>Actinomycetes</taxon>
        <taxon>Pseudonocardiales</taxon>
        <taxon>Pseudonocardiaceae</taxon>
        <taxon>Saccharopolyspora</taxon>
    </lineage>
</organism>
<dbReference type="Proteomes" id="UP001500220">
    <property type="component" value="Unassembled WGS sequence"/>
</dbReference>
<keyword evidence="1" id="KW-0285">Flavoprotein</keyword>
<reference evidence="7" key="1">
    <citation type="journal article" date="2019" name="Int. J. Syst. Evol. Microbiol.">
        <title>The Global Catalogue of Microorganisms (GCM) 10K type strain sequencing project: providing services to taxonomists for standard genome sequencing and annotation.</title>
        <authorList>
            <consortium name="The Broad Institute Genomics Platform"/>
            <consortium name="The Broad Institute Genome Sequencing Center for Infectious Disease"/>
            <person name="Wu L."/>
            <person name="Ma J."/>
        </authorList>
    </citation>
    <scope>NUCLEOTIDE SEQUENCE [LARGE SCALE GENOMIC DNA]</scope>
    <source>
        <strain evidence="7">JCM 10664</strain>
    </source>
</reference>
<evidence type="ECO:0000313" key="7">
    <source>
        <dbReference type="Proteomes" id="UP001500220"/>
    </source>
</evidence>
<dbReference type="SUPFAM" id="SSF51905">
    <property type="entry name" value="FAD/NAD(P)-binding domain"/>
    <property type="match status" value="1"/>
</dbReference>